<dbReference type="SUPFAM" id="SSF57850">
    <property type="entry name" value="RING/U-box"/>
    <property type="match status" value="1"/>
</dbReference>
<dbReference type="Proteomes" id="UP000654075">
    <property type="component" value="Unassembled WGS sequence"/>
</dbReference>
<dbReference type="Pfam" id="PF13639">
    <property type="entry name" value="zf-RING_2"/>
    <property type="match status" value="1"/>
</dbReference>
<dbReference type="SMART" id="SM00184">
    <property type="entry name" value="RING"/>
    <property type="match status" value="1"/>
</dbReference>
<organism evidence="8 9">
    <name type="scientific">Polarella glacialis</name>
    <name type="common">Dinoflagellate</name>
    <dbReference type="NCBI Taxonomy" id="89957"/>
    <lineage>
        <taxon>Eukaryota</taxon>
        <taxon>Sar</taxon>
        <taxon>Alveolata</taxon>
        <taxon>Dinophyceae</taxon>
        <taxon>Suessiales</taxon>
        <taxon>Suessiaceae</taxon>
        <taxon>Polarella</taxon>
    </lineage>
</organism>
<dbReference type="AlphaFoldDB" id="A0A813EF15"/>
<dbReference type="PROSITE" id="PS50089">
    <property type="entry name" value="ZF_RING_2"/>
    <property type="match status" value="1"/>
</dbReference>
<dbReference type="Gene3D" id="3.30.40.10">
    <property type="entry name" value="Zinc/RING finger domain, C3HC4 (zinc finger)"/>
    <property type="match status" value="1"/>
</dbReference>
<dbReference type="EMBL" id="CAJNNV010006490">
    <property type="protein sequence ID" value="CAE8593689.1"/>
    <property type="molecule type" value="Genomic_DNA"/>
</dbReference>
<reference evidence="8" key="1">
    <citation type="submission" date="2021-02" db="EMBL/GenBank/DDBJ databases">
        <authorList>
            <person name="Dougan E. K."/>
            <person name="Rhodes N."/>
            <person name="Thang M."/>
            <person name="Chan C."/>
        </authorList>
    </citation>
    <scope>NUCLEOTIDE SEQUENCE</scope>
</reference>
<keyword evidence="5" id="KW-1133">Transmembrane helix</keyword>
<evidence type="ECO:0000313" key="8">
    <source>
        <dbReference type="EMBL" id="CAE8598871.1"/>
    </source>
</evidence>
<evidence type="ECO:0000256" key="1">
    <source>
        <dbReference type="ARBA" id="ARBA00022723"/>
    </source>
</evidence>
<dbReference type="PANTHER" id="PTHR45798">
    <property type="entry name" value="RING-H2 FINGER PROTEIN ATL61-RELATED-RELATED"/>
    <property type="match status" value="1"/>
</dbReference>
<evidence type="ECO:0000256" key="3">
    <source>
        <dbReference type="ARBA" id="ARBA00022833"/>
    </source>
</evidence>
<protein>
    <recommendedName>
        <fullName evidence="6">RING-type domain-containing protein</fullName>
    </recommendedName>
</protein>
<evidence type="ECO:0000313" key="7">
    <source>
        <dbReference type="EMBL" id="CAE8593689.1"/>
    </source>
</evidence>
<dbReference type="OrthoDB" id="8062037at2759"/>
<feature type="transmembrane region" description="Helical" evidence="5">
    <location>
        <begin position="12"/>
        <end position="32"/>
    </location>
</feature>
<feature type="domain" description="RING-type" evidence="6">
    <location>
        <begin position="79"/>
        <end position="127"/>
    </location>
</feature>
<dbReference type="InterPro" id="IPR052788">
    <property type="entry name" value="RING-type_E3_ligase_ATL"/>
</dbReference>
<name>A0A813EF15_POLGL</name>
<comment type="caution">
    <text evidence="8">The sequence shown here is derived from an EMBL/GenBank/DDBJ whole genome shotgun (WGS) entry which is preliminary data.</text>
</comment>
<evidence type="ECO:0000256" key="4">
    <source>
        <dbReference type="PROSITE-ProRule" id="PRU00175"/>
    </source>
</evidence>
<dbReference type="InterPro" id="IPR013083">
    <property type="entry name" value="Znf_RING/FYVE/PHD"/>
</dbReference>
<sequence length="173" mass="18695">MGLDFSSWTTALTATITSLLVLSCFVMFISWIRRVKSEIRAAQSGVRSIPAGQTIGKCTPAELAEITFPEVGVLDEPPCAICLEVIAPEDLARKLSCGHAFHASCVSSWWKCSLQNRRAQVSCPSCRVDVEAHISAAADSKLKQKGQQFVLNTVVMVVVVVIVVVVVVVCVYV</sequence>
<evidence type="ECO:0000256" key="5">
    <source>
        <dbReference type="SAM" id="Phobius"/>
    </source>
</evidence>
<evidence type="ECO:0000256" key="2">
    <source>
        <dbReference type="ARBA" id="ARBA00022771"/>
    </source>
</evidence>
<feature type="transmembrane region" description="Helical" evidence="5">
    <location>
        <begin position="149"/>
        <end position="172"/>
    </location>
</feature>
<keyword evidence="1" id="KW-0479">Metal-binding</keyword>
<dbReference type="EMBL" id="CAJNNV010010639">
    <property type="protein sequence ID" value="CAE8598871.1"/>
    <property type="molecule type" value="Genomic_DNA"/>
</dbReference>
<keyword evidence="5" id="KW-0812">Transmembrane</keyword>
<keyword evidence="3" id="KW-0862">Zinc</keyword>
<dbReference type="GO" id="GO:0008270">
    <property type="term" value="F:zinc ion binding"/>
    <property type="evidence" value="ECO:0007669"/>
    <property type="project" value="UniProtKB-KW"/>
</dbReference>
<evidence type="ECO:0000259" key="6">
    <source>
        <dbReference type="PROSITE" id="PS50089"/>
    </source>
</evidence>
<keyword evidence="5" id="KW-0472">Membrane</keyword>
<accession>A0A813EF15</accession>
<dbReference type="PANTHER" id="PTHR45798:SF97">
    <property type="entry name" value="ALCOHOL-SENSITIVE RING FINGER PROTEIN 1"/>
    <property type="match status" value="1"/>
</dbReference>
<dbReference type="InterPro" id="IPR001841">
    <property type="entry name" value="Znf_RING"/>
</dbReference>
<evidence type="ECO:0000313" key="9">
    <source>
        <dbReference type="Proteomes" id="UP000654075"/>
    </source>
</evidence>
<keyword evidence="2 4" id="KW-0863">Zinc-finger</keyword>
<gene>
    <name evidence="7" type="ORF">PGLA1383_LOCUS12278</name>
    <name evidence="8" type="ORF">PGLA1383_LOCUS17272</name>
</gene>
<proteinExistence type="predicted"/>
<keyword evidence="9" id="KW-1185">Reference proteome</keyword>